<dbReference type="GO" id="GO:0005524">
    <property type="term" value="F:ATP binding"/>
    <property type="evidence" value="ECO:0007669"/>
    <property type="project" value="InterPro"/>
</dbReference>
<organism evidence="5 6">
    <name type="scientific">Candidatus Thiodubiliella endoseptemdiera</name>
    <dbReference type="NCBI Taxonomy" id="2738886"/>
    <lineage>
        <taxon>Bacteria</taxon>
        <taxon>Pseudomonadati</taxon>
        <taxon>Pseudomonadota</taxon>
        <taxon>Gammaproteobacteria</taxon>
        <taxon>Candidatus Pseudothioglobaceae</taxon>
        <taxon>Candidatus Thiodubiliella</taxon>
    </lineage>
</organism>
<protein>
    <recommendedName>
        <fullName evidence="7">Helicase</fullName>
    </recommendedName>
</protein>
<dbReference type="SUPFAM" id="SSF52540">
    <property type="entry name" value="P-loop containing nucleoside triphosphate hydrolases"/>
    <property type="match status" value="1"/>
</dbReference>
<keyword evidence="2" id="KW-0347">Helicase</keyword>
<dbReference type="InterPro" id="IPR049730">
    <property type="entry name" value="SNF2/RAD54-like_C"/>
</dbReference>
<dbReference type="InterPro" id="IPR027417">
    <property type="entry name" value="P-loop_NTPase"/>
</dbReference>
<dbReference type="InterPro" id="IPR038718">
    <property type="entry name" value="SNF2-like_sf"/>
</dbReference>
<keyword evidence="2" id="KW-0547">Nucleotide-binding</keyword>
<proteinExistence type="predicted"/>
<dbReference type="EMBL" id="JACCHT010000001">
    <property type="protein sequence ID" value="NYT26959.1"/>
    <property type="molecule type" value="Genomic_DNA"/>
</dbReference>
<comment type="caution">
    <text evidence="5">The sequence shown here is derived from an EMBL/GenBank/DDBJ whole genome shotgun (WGS) entry which is preliminary data.</text>
</comment>
<sequence>MVIVDEAHKFRNDTAQAYDQLQQICKTKTSANKAKKVMLISATPLNNRPDDLYNQILLFQDGNNSTLDFPLASFFTKAKKEYKEILQLPNNKTAREQTAKLYEAIRERVITPLMVRRTRTDLISSERYKKDLDEHGVVFPKTTPPKPIYYQLEKNLERLYDDTIKKIDNKKQDTTGLLHMRYRALHYLKPELKQKYIRADFIAERLVAIMKTLLLKRMDSSFYAFKETLNRFIQSSKSMLKMIENNQIIIAPNINISPYILEDKEEELMELLASASLTDPSIIIATKDDMEVGFIEGVQHDYKILTRLKSAWDKITIDPKIDELLRELPDFLDKEKNPEQKIVIFTESTDTMKYLSEKIVNTDYQDKTLVVNASNRNQKKQQISQNFDANMTSNNKKNDYQIILTTDVLAEGVNLHRANTVINYDTPWNATKLMQRMGRVNRIGQMASHIFVYNFYPTAQINDDIGLEKKALIKLQAFHSALGEDSQIYSTEEEVDTYGIFDENIQEQQNEKIPFLEEIRDFRAENPADYKRIKNLPSKVRCGVKNKQFQNQTLVFARTEDKGSSRFYKVNAEDQIENYGFIKTAKLLKCPADTQAEELHQQHYPQVLSALTQFETETTQNIIDKTQNKSLSTTDKKAINFLKTLSKLPDTNREEQKKLKQAIQQIENKRFPPLVKKINKLNKNSKGIKPLVILENTLNIIKDYDEDSHIKDELIPENTDKQIKPTIVISQSYV</sequence>
<dbReference type="Pfam" id="PF00176">
    <property type="entry name" value="SNF2-rel_dom"/>
    <property type="match status" value="1"/>
</dbReference>
<dbReference type="GO" id="GO:0004386">
    <property type="term" value="F:helicase activity"/>
    <property type="evidence" value="ECO:0007669"/>
    <property type="project" value="UniProtKB-KW"/>
</dbReference>
<evidence type="ECO:0000259" key="3">
    <source>
        <dbReference type="PROSITE" id="PS51192"/>
    </source>
</evidence>
<dbReference type="CDD" id="cd18793">
    <property type="entry name" value="SF2_C_SNF"/>
    <property type="match status" value="1"/>
</dbReference>
<evidence type="ECO:0000313" key="5">
    <source>
        <dbReference type="EMBL" id="NYT26959.1"/>
    </source>
</evidence>
<dbReference type="GO" id="GO:0016787">
    <property type="term" value="F:hydrolase activity"/>
    <property type="evidence" value="ECO:0007669"/>
    <property type="project" value="UniProtKB-KW"/>
</dbReference>
<dbReference type="InterPro" id="IPR001650">
    <property type="entry name" value="Helicase_C-like"/>
</dbReference>
<evidence type="ECO:0000259" key="4">
    <source>
        <dbReference type="PROSITE" id="PS51194"/>
    </source>
</evidence>
<feature type="domain" description="Helicase ATP-binding" evidence="3">
    <location>
        <begin position="1"/>
        <end position="62"/>
    </location>
</feature>
<dbReference type="InterPro" id="IPR014001">
    <property type="entry name" value="Helicase_ATP-bd"/>
</dbReference>
<dbReference type="Gene3D" id="3.40.50.300">
    <property type="entry name" value="P-loop containing nucleotide triphosphate hydrolases"/>
    <property type="match status" value="1"/>
</dbReference>
<evidence type="ECO:0000256" key="2">
    <source>
        <dbReference type="ARBA" id="ARBA00022806"/>
    </source>
</evidence>
<dbReference type="PANTHER" id="PTHR45766">
    <property type="entry name" value="DNA ANNEALING HELICASE AND ENDONUCLEASE ZRANB3 FAMILY MEMBER"/>
    <property type="match status" value="1"/>
</dbReference>
<dbReference type="SMART" id="SM00490">
    <property type="entry name" value="HELICc"/>
    <property type="match status" value="1"/>
</dbReference>
<dbReference type="Proteomes" id="UP000568751">
    <property type="component" value="Unassembled WGS sequence"/>
</dbReference>
<evidence type="ECO:0000313" key="6">
    <source>
        <dbReference type="Proteomes" id="UP000568751"/>
    </source>
</evidence>
<evidence type="ECO:0000256" key="1">
    <source>
        <dbReference type="ARBA" id="ARBA00022801"/>
    </source>
</evidence>
<reference evidence="5 6" key="1">
    <citation type="submission" date="2020-05" db="EMBL/GenBank/DDBJ databases">
        <title>Horizontal transmission and recombination maintain forever young bacterial symbiont genomes.</title>
        <authorList>
            <person name="Russell S.L."/>
            <person name="Pepper-Tunick E."/>
            <person name="Svedberg J."/>
            <person name="Byrne A."/>
            <person name="Ruelas Castillo J."/>
            <person name="Vollmers C."/>
            <person name="Beinart R.A."/>
            <person name="Corbett-Detig R."/>
        </authorList>
    </citation>
    <scope>NUCLEOTIDE SEQUENCE [LARGE SCALE GENOMIC DNA]</scope>
    <source>
        <strain evidence="5">455</strain>
    </source>
</reference>
<dbReference type="PROSITE" id="PS51192">
    <property type="entry name" value="HELICASE_ATP_BIND_1"/>
    <property type="match status" value="1"/>
</dbReference>
<accession>A0A853F2Y0</accession>
<keyword evidence="1" id="KW-0378">Hydrolase</keyword>
<dbReference type="Pfam" id="PF00271">
    <property type="entry name" value="Helicase_C"/>
    <property type="match status" value="1"/>
</dbReference>
<dbReference type="PANTHER" id="PTHR45766:SF6">
    <property type="entry name" value="SWI_SNF-RELATED MATRIX-ASSOCIATED ACTIN-DEPENDENT REGULATOR OF CHROMATIN SUBFAMILY A-LIKE PROTEIN 1"/>
    <property type="match status" value="1"/>
</dbReference>
<dbReference type="Gene3D" id="3.40.50.10810">
    <property type="entry name" value="Tandem AAA-ATPase domain"/>
    <property type="match status" value="1"/>
</dbReference>
<dbReference type="PROSITE" id="PS51194">
    <property type="entry name" value="HELICASE_CTER"/>
    <property type="match status" value="1"/>
</dbReference>
<keyword evidence="2" id="KW-0067">ATP-binding</keyword>
<evidence type="ECO:0008006" key="7">
    <source>
        <dbReference type="Google" id="ProtNLM"/>
    </source>
</evidence>
<dbReference type="InterPro" id="IPR000330">
    <property type="entry name" value="SNF2_N"/>
</dbReference>
<dbReference type="AlphaFoldDB" id="A0A853F2Y0"/>
<name>A0A853F2Y0_9GAMM</name>
<gene>
    <name evidence="5" type="ORF">H0A76_03015</name>
</gene>
<feature type="domain" description="Helicase C-terminal" evidence="4">
    <location>
        <begin position="320"/>
        <end position="496"/>
    </location>
</feature>